<gene>
    <name evidence="1" type="ORF">CPB83DRAFT_844667</name>
</gene>
<feature type="non-terminal residue" evidence="1">
    <location>
        <position position="1"/>
    </location>
</feature>
<dbReference type="EMBL" id="MU157827">
    <property type="protein sequence ID" value="KAF9533872.1"/>
    <property type="molecule type" value="Genomic_DNA"/>
</dbReference>
<evidence type="ECO:0000313" key="1">
    <source>
        <dbReference type="EMBL" id="KAF9533872.1"/>
    </source>
</evidence>
<proteinExistence type="predicted"/>
<evidence type="ECO:0000313" key="2">
    <source>
        <dbReference type="Proteomes" id="UP000807306"/>
    </source>
</evidence>
<sequence length="227" mass="25597">LKICFIPSPNPQHLTIPFCPFSNPVDAAPRISTITSMSVFNTFPSMMVEIFLPSLEVAQHLERLDYSPIAHMASLLSIDDMVPGMGTDFMLTSKPRWQMKAEPISAALQRTSIRSPLLRSLQLEFIKLYKPDEEFPNILTGTWFPNLEELLLEVVSAKDQHFIEAARSSTSLRRLALSKCKNVTVRGLRPFVVERQHGFPLTIELRPTVSSKAFKALSALCDLTVRR</sequence>
<accession>A0A9P6ERL4</accession>
<dbReference type="OrthoDB" id="2982757at2759"/>
<organism evidence="1 2">
    <name type="scientific">Crepidotus variabilis</name>
    <dbReference type="NCBI Taxonomy" id="179855"/>
    <lineage>
        <taxon>Eukaryota</taxon>
        <taxon>Fungi</taxon>
        <taxon>Dikarya</taxon>
        <taxon>Basidiomycota</taxon>
        <taxon>Agaricomycotina</taxon>
        <taxon>Agaricomycetes</taxon>
        <taxon>Agaricomycetidae</taxon>
        <taxon>Agaricales</taxon>
        <taxon>Agaricineae</taxon>
        <taxon>Crepidotaceae</taxon>
        <taxon>Crepidotus</taxon>
    </lineage>
</organism>
<reference evidence="1" key="1">
    <citation type="submission" date="2020-11" db="EMBL/GenBank/DDBJ databases">
        <authorList>
            <consortium name="DOE Joint Genome Institute"/>
            <person name="Ahrendt S."/>
            <person name="Riley R."/>
            <person name="Andreopoulos W."/>
            <person name="Labutti K."/>
            <person name="Pangilinan J."/>
            <person name="Ruiz-Duenas F.J."/>
            <person name="Barrasa J.M."/>
            <person name="Sanchez-Garcia M."/>
            <person name="Camarero S."/>
            <person name="Miyauchi S."/>
            <person name="Serrano A."/>
            <person name="Linde D."/>
            <person name="Babiker R."/>
            <person name="Drula E."/>
            <person name="Ayuso-Fernandez I."/>
            <person name="Pacheco R."/>
            <person name="Padilla G."/>
            <person name="Ferreira P."/>
            <person name="Barriuso J."/>
            <person name="Kellner H."/>
            <person name="Castanera R."/>
            <person name="Alfaro M."/>
            <person name="Ramirez L."/>
            <person name="Pisabarro A.G."/>
            <person name="Kuo A."/>
            <person name="Tritt A."/>
            <person name="Lipzen A."/>
            <person name="He G."/>
            <person name="Yan M."/>
            <person name="Ng V."/>
            <person name="Cullen D."/>
            <person name="Martin F."/>
            <person name="Rosso M.-N."/>
            <person name="Henrissat B."/>
            <person name="Hibbett D."/>
            <person name="Martinez A.T."/>
            <person name="Grigoriev I.V."/>
        </authorList>
    </citation>
    <scope>NUCLEOTIDE SEQUENCE</scope>
    <source>
        <strain evidence="1">CBS 506.95</strain>
    </source>
</reference>
<comment type="caution">
    <text evidence="1">The sequence shown here is derived from an EMBL/GenBank/DDBJ whole genome shotgun (WGS) entry which is preliminary data.</text>
</comment>
<dbReference type="Gene3D" id="3.80.10.10">
    <property type="entry name" value="Ribonuclease Inhibitor"/>
    <property type="match status" value="1"/>
</dbReference>
<protein>
    <submittedName>
        <fullName evidence="1">Uncharacterized protein</fullName>
    </submittedName>
</protein>
<dbReference type="AlphaFoldDB" id="A0A9P6ERL4"/>
<dbReference type="SUPFAM" id="SSF52047">
    <property type="entry name" value="RNI-like"/>
    <property type="match status" value="1"/>
</dbReference>
<dbReference type="InterPro" id="IPR032675">
    <property type="entry name" value="LRR_dom_sf"/>
</dbReference>
<keyword evidence="2" id="KW-1185">Reference proteome</keyword>
<name>A0A9P6ERL4_9AGAR</name>
<dbReference type="Proteomes" id="UP000807306">
    <property type="component" value="Unassembled WGS sequence"/>
</dbReference>